<evidence type="ECO:0000256" key="2">
    <source>
        <dbReference type="SAM" id="SignalP"/>
    </source>
</evidence>
<feature type="compositionally biased region" description="Pro residues" evidence="1">
    <location>
        <begin position="42"/>
        <end position="71"/>
    </location>
</feature>
<keyword evidence="2" id="KW-0732">Signal</keyword>
<reference evidence="3 4" key="1">
    <citation type="submission" date="2012-02" db="EMBL/GenBank/DDBJ databases">
        <title>Improved High-Quality Draft sequence of Microvirga sp. WSM3557.</title>
        <authorList>
            <consortium name="US DOE Joint Genome Institute"/>
            <person name="Lucas S."/>
            <person name="Han J."/>
            <person name="Lapidus A."/>
            <person name="Cheng J.-F."/>
            <person name="Goodwin L."/>
            <person name="Pitluck S."/>
            <person name="Peters L."/>
            <person name="Zhang X."/>
            <person name="Detter J.C."/>
            <person name="Han C."/>
            <person name="Tapia R."/>
            <person name="Land M."/>
            <person name="Hauser L."/>
            <person name="Kyrpides N."/>
            <person name="Ivanova N."/>
            <person name="Pagani I."/>
            <person name="Brau L."/>
            <person name="Yates R."/>
            <person name="O'Hara G."/>
            <person name="Rui T."/>
            <person name="Howieson J."/>
            <person name="Reeve W."/>
            <person name="Woyke T."/>
        </authorList>
    </citation>
    <scope>NUCLEOTIDE SEQUENCE [LARGE SCALE GENOMIC DNA]</scope>
    <source>
        <strain evidence="3 4">WSM3557</strain>
    </source>
</reference>
<keyword evidence="4" id="KW-1185">Reference proteome</keyword>
<dbReference type="PATRIC" id="fig|864069.3.peg.3847"/>
<evidence type="ECO:0008006" key="5">
    <source>
        <dbReference type="Google" id="ProtNLM"/>
    </source>
</evidence>
<proteinExistence type="predicted"/>
<feature type="compositionally biased region" description="Pro residues" evidence="1">
    <location>
        <begin position="84"/>
        <end position="99"/>
    </location>
</feature>
<evidence type="ECO:0000313" key="4">
    <source>
        <dbReference type="Proteomes" id="UP000003947"/>
    </source>
</evidence>
<name>I4YSN5_9HYPH</name>
<sequence precursor="true">MQIGRSLTSITALLTLTAAVSPMAAAQTGRTWVDPPAQVGPAPTPAPAPQAPQPESPPAQAAPPPPAPSVPPARTAQPQEPVAKPEPPTSAQTEPPPAAKPSAPTVAAQPRQEPESDRRSTRAAAARDFAVEYLESWSASNDVALEATAAFYAPRILFHGREMTMKRLFNEKRRFAQRWPERDYRPRQDAIGATCNPAGEVCTVHAVFDFKATSPKRRRVSQGTGALQLIVNFIGDRPVIVAEHSTLLGQERRGNLAQEGVSHD</sequence>
<gene>
    <name evidence="3" type="ORF">MicloDRAFT_00035300</name>
</gene>
<protein>
    <recommendedName>
        <fullName evidence="5">DUF4440 domain-containing protein</fullName>
    </recommendedName>
</protein>
<dbReference type="STRING" id="864069.MicloDRAFT_00035300"/>
<evidence type="ECO:0000313" key="3">
    <source>
        <dbReference type="EMBL" id="EIM26977.1"/>
    </source>
</evidence>
<dbReference type="Proteomes" id="UP000003947">
    <property type="component" value="Unassembled WGS sequence"/>
</dbReference>
<dbReference type="EMBL" id="JH660645">
    <property type="protein sequence ID" value="EIM26977.1"/>
    <property type="molecule type" value="Genomic_DNA"/>
</dbReference>
<dbReference type="PRINTS" id="PR01217">
    <property type="entry name" value="PRICHEXTENSN"/>
</dbReference>
<dbReference type="AlphaFoldDB" id="I4YSN5"/>
<dbReference type="eggNOG" id="ENOG5033NYC">
    <property type="taxonomic scope" value="Bacteria"/>
</dbReference>
<organism evidence="3 4">
    <name type="scientific">Microvirga lotononidis</name>
    <dbReference type="NCBI Taxonomy" id="864069"/>
    <lineage>
        <taxon>Bacteria</taxon>
        <taxon>Pseudomonadati</taxon>
        <taxon>Pseudomonadota</taxon>
        <taxon>Alphaproteobacteria</taxon>
        <taxon>Hyphomicrobiales</taxon>
        <taxon>Methylobacteriaceae</taxon>
        <taxon>Microvirga</taxon>
    </lineage>
</organism>
<feature type="region of interest" description="Disordered" evidence="1">
    <location>
        <begin position="23"/>
        <end position="123"/>
    </location>
</feature>
<evidence type="ECO:0000256" key="1">
    <source>
        <dbReference type="SAM" id="MobiDB-lite"/>
    </source>
</evidence>
<feature type="signal peptide" evidence="2">
    <location>
        <begin position="1"/>
        <end position="26"/>
    </location>
</feature>
<dbReference type="HOGENOM" id="CLU_089615_0_0_5"/>
<feature type="chain" id="PRO_5003699168" description="DUF4440 domain-containing protein" evidence="2">
    <location>
        <begin position="27"/>
        <end position="264"/>
    </location>
</feature>
<accession>I4YSN5</accession>